<name>A0A166IXY0_9AGAM</name>
<reference evidence="4 5" key="1">
    <citation type="journal article" date="2016" name="Mol. Biol. Evol.">
        <title>Comparative Genomics of Early-Diverging Mushroom-Forming Fungi Provides Insights into the Origins of Lignocellulose Decay Capabilities.</title>
        <authorList>
            <person name="Nagy L.G."/>
            <person name="Riley R."/>
            <person name="Tritt A."/>
            <person name="Adam C."/>
            <person name="Daum C."/>
            <person name="Floudas D."/>
            <person name="Sun H."/>
            <person name="Yadav J.S."/>
            <person name="Pangilinan J."/>
            <person name="Larsson K.H."/>
            <person name="Matsuura K."/>
            <person name="Barry K."/>
            <person name="Labutti K."/>
            <person name="Kuo R."/>
            <person name="Ohm R.A."/>
            <person name="Bhattacharya S.S."/>
            <person name="Shirouzu T."/>
            <person name="Yoshinaga Y."/>
            <person name="Martin F.M."/>
            <person name="Grigoriev I.V."/>
            <person name="Hibbett D.S."/>
        </authorList>
    </citation>
    <scope>NUCLEOTIDE SEQUENCE [LARGE SCALE GENOMIC DNA]</scope>
    <source>
        <strain evidence="4 5">CBS 109695</strain>
    </source>
</reference>
<dbReference type="EMBL" id="KV417556">
    <property type="protein sequence ID" value="KZP20286.1"/>
    <property type="molecule type" value="Genomic_DNA"/>
</dbReference>
<keyword evidence="5" id="KW-1185">Reference proteome</keyword>
<organism evidence="4 5">
    <name type="scientific">Athelia psychrophila</name>
    <dbReference type="NCBI Taxonomy" id="1759441"/>
    <lineage>
        <taxon>Eukaryota</taxon>
        <taxon>Fungi</taxon>
        <taxon>Dikarya</taxon>
        <taxon>Basidiomycota</taxon>
        <taxon>Agaricomycotina</taxon>
        <taxon>Agaricomycetes</taxon>
        <taxon>Agaricomycetidae</taxon>
        <taxon>Atheliales</taxon>
        <taxon>Atheliaceae</taxon>
        <taxon>Athelia</taxon>
    </lineage>
</organism>
<proteinExistence type="predicted"/>
<protein>
    <recommendedName>
        <fullName evidence="3">Yeast cell wall synthesis Kre9/Knh1-like N-terminal domain-containing protein</fullName>
    </recommendedName>
</protein>
<evidence type="ECO:0000259" key="3">
    <source>
        <dbReference type="Pfam" id="PF10342"/>
    </source>
</evidence>
<dbReference type="Pfam" id="PF10342">
    <property type="entry name" value="Kre9_KNH"/>
    <property type="match status" value="1"/>
</dbReference>
<dbReference type="InterPro" id="IPR018466">
    <property type="entry name" value="Kre9/Knh1-like_N"/>
</dbReference>
<sequence length="130" mass="14058">MQFSTSSLFALFFALFSAFSLTSAAPLTLEKRDVWDPKVTYPTKGTVWKSGSKYTVTWETSDEPAQVTNPNGQIYLRQGDSTPPNALASDFRLDSGSAQITVPSGSSGSDFVIVLMGDSGNWSGQFTIKN</sequence>
<feature type="domain" description="Yeast cell wall synthesis Kre9/Knh1-like N-terminal" evidence="3">
    <location>
        <begin position="42"/>
        <end position="128"/>
    </location>
</feature>
<feature type="chain" id="PRO_5007875551" description="Yeast cell wall synthesis Kre9/Knh1-like N-terminal domain-containing protein" evidence="2">
    <location>
        <begin position="25"/>
        <end position="130"/>
    </location>
</feature>
<keyword evidence="1 2" id="KW-0732">Signal</keyword>
<dbReference type="AlphaFoldDB" id="A0A166IXY0"/>
<feature type="signal peptide" evidence="2">
    <location>
        <begin position="1"/>
        <end position="24"/>
    </location>
</feature>
<dbReference type="Proteomes" id="UP000076532">
    <property type="component" value="Unassembled WGS sequence"/>
</dbReference>
<evidence type="ECO:0000256" key="2">
    <source>
        <dbReference type="SAM" id="SignalP"/>
    </source>
</evidence>
<evidence type="ECO:0000256" key="1">
    <source>
        <dbReference type="ARBA" id="ARBA00022729"/>
    </source>
</evidence>
<accession>A0A166IXY0</accession>
<evidence type="ECO:0000313" key="4">
    <source>
        <dbReference type="EMBL" id="KZP20286.1"/>
    </source>
</evidence>
<dbReference type="STRING" id="436010.A0A166IXY0"/>
<dbReference type="OrthoDB" id="2339190at2759"/>
<gene>
    <name evidence="4" type="ORF">FIBSPDRAFT_789637</name>
</gene>
<evidence type="ECO:0000313" key="5">
    <source>
        <dbReference type="Proteomes" id="UP000076532"/>
    </source>
</evidence>